<feature type="domain" description="YdbS-like PH" evidence="2">
    <location>
        <begin position="82"/>
        <end position="159"/>
    </location>
</feature>
<evidence type="ECO:0000256" key="1">
    <source>
        <dbReference type="SAM" id="Phobius"/>
    </source>
</evidence>
<accession>A0A5B7WPN2</accession>
<evidence type="ECO:0000313" key="3">
    <source>
        <dbReference type="EMBL" id="QCY45882.1"/>
    </source>
</evidence>
<dbReference type="PANTHER" id="PTHR34473">
    <property type="entry name" value="UPF0699 TRANSMEMBRANE PROTEIN YDBS"/>
    <property type="match status" value="1"/>
</dbReference>
<feature type="transmembrane region" description="Helical" evidence="1">
    <location>
        <begin position="30"/>
        <end position="51"/>
    </location>
</feature>
<gene>
    <name evidence="3" type="ORF">GcLGCM259_0089</name>
</gene>
<dbReference type="KEGG" id="gcr:GcLGCM259_0089"/>
<protein>
    <recommendedName>
        <fullName evidence="2">YdbS-like PH domain-containing protein</fullName>
    </recommendedName>
</protein>
<evidence type="ECO:0000313" key="4">
    <source>
        <dbReference type="Proteomes" id="UP000307000"/>
    </source>
</evidence>
<keyword evidence="1" id="KW-0812">Transmembrane</keyword>
<reference evidence="3 4" key="1">
    <citation type="submission" date="2018-12" db="EMBL/GenBank/DDBJ databases">
        <title>Complete Genome Sequence of Glutamicibacter creatinolyticus strain LGCM259,isolated from an abscess of a 12-year-old mare in Italy.</title>
        <authorList>
            <person name="Santos R.G."/>
            <person name="Silva A.L."/>
            <person name="Seyffert N."/>
            <person name="Castro T.L.P."/>
            <person name="Attili A.R."/>
            <person name="Rifici C."/>
            <person name="Mazzullo G."/>
            <person name="Brenig B."/>
            <person name="Venanzi F."/>
            <person name="Azevedo V."/>
        </authorList>
    </citation>
    <scope>NUCLEOTIDE SEQUENCE [LARGE SCALE GENOMIC DNA]</scope>
    <source>
        <strain evidence="3 4">LGCM 259</strain>
    </source>
</reference>
<keyword evidence="1" id="KW-1133">Transmembrane helix</keyword>
<keyword evidence="1" id="KW-0472">Membrane</keyword>
<dbReference type="PANTHER" id="PTHR34473:SF3">
    <property type="entry name" value="TRANSMEMBRANE PROTEIN-RELATED"/>
    <property type="match status" value="1"/>
</dbReference>
<name>A0A5B7WPN2_9MICC</name>
<organism evidence="3 4">
    <name type="scientific">Glutamicibacter creatinolyticus</name>
    <dbReference type="NCBI Taxonomy" id="162496"/>
    <lineage>
        <taxon>Bacteria</taxon>
        <taxon>Bacillati</taxon>
        <taxon>Actinomycetota</taxon>
        <taxon>Actinomycetes</taxon>
        <taxon>Micrococcales</taxon>
        <taxon>Micrococcaceae</taxon>
        <taxon>Glutamicibacter</taxon>
    </lineage>
</organism>
<evidence type="ECO:0000259" key="2">
    <source>
        <dbReference type="Pfam" id="PF03703"/>
    </source>
</evidence>
<dbReference type="InterPro" id="IPR005182">
    <property type="entry name" value="YdbS-like_PH"/>
</dbReference>
<keyword evidence="4" id="KW-1185">Reference proteome</keyword>
<dbReference type="Proteomes" id="UP000307000">
    <property type="component" value="Chromosome"/>
</dbReference>
<feature type="transmembrane region" description="Helical" evidence="1">
    <location>
        <begin position="57"/>
        <end position="77"/>
    </location>
</feature>
<dbReference type="EMBL" id="CP034412">
    <property type="protein sequence ID" value="QCY45882.1"/>
    <property type="molecule type" value="Genomic_DNA"/>
</dbReference>
<sequence length="170" mass="18878">MRMPMEPKDMPPTDFTAVDPAYFKVRLLTWLANTALYLIIALVPLGLALFGVQVPRWLVVLPPLLVLGIALWALALIRRRVRALGYSERAEDLVVRSGVLFRKRVVIPYGRLQYVEMSSGPLERRYGLCRLTVNTAAGAATAVIPGIPAREGQQLRERLVAAGEEKMIGL</sequence>
<dbReference type="AlphaFoldDB" id="A0A5B7WPN2"/>
<proteinExistence type="predicted"/>
<dbReference type="Pfam" id="PF03703">
    <property type="entry name" value="bPH_2"/>
    <property type="match status" value="1"/>
</dbReference>